<gene>
    <name evidence="1" type="ORF">GRAN_4321</name>
</gene>
<dbReference type="AlphaFoldDB" id="A0A4Q0SWP4"/>
<accession>A0A4Q0SWP4</accession>
<dbReference type="Gene3D" id="3.10.450.530">
    <property type="entry name" value="Ribonuclease toxin, BrnT, of type II toxin-antitoxin system"/>
    <property type="match status" value="1"/>
</dbReference>
<reference evidence="2" key="2">
    <citation type="submission" date="2019-02" db="EMBL/GenBank/DDBJ databases">
        <title>Granulicella sibirica sp. nov., a psychrotolerant acidobacterium isolated from an organic soil layer in forested tundra, West Siberia.</title>
        <authorList>
            <person name="Oshkin I.Y."/>
            <person name="Kulichevskaya I.S."/>
            <person name="Rijpstra W.I.C."/>
            <person name="Sinninghe Damste J.S."/>
            <person name="Rakitin A.L."/>
            <person name="Ravin N.V."/>
            <person name="Dedysh S.N."/>
        </authorList>
    </citation>
    <scope>NUCLEOTIDE SEQUENCE [LARGE SCALE GENOMIC DNA]</scope>
    <source>
        <strain evidence="2">AF10</strain>
    </source>
</reference>
<organism evidence="1 2">
    <name type="scientific">Granulicella sibirica</name>
    <dbReference type="NCBI Taxonomy" id="2479048"/>
    <lineage>
        <taxon>Bacteria</taxon>
        <taxon>Pseudomonadati</taxon>
        <taxon>Acidobacteriota</taxon>
        <taxon>Terriglobia</taxon>
        <taxon>Terriglobales</taxon>
        <taxon>Acidobacteriaceae</taxon>
        <taxon>Granulicella</taxon>
    </lineage>
</organism>
<proteinExistence type="predicted"/>
<dbReference type="Pfam" id="PF04365">
    <property type="entry name" value="BrnT_toxin"/>
    <property type="match status" value="1"/>
</dbReference>
<reference evidence="1 2" key="1">
    <citation type="submission" date="2018-11" db="EMBL/GenBank/DDBJ databases">
        <authorList>
            <person name="Mardanov A.V."/>
            <person name="Ravin N.V."/>
            <person name="Dedysh S.N."/>
        </authorList>
    </citation>
    <scope>NUCLEOTIDE SEQUENCE [LARGE SCALE GENOMIC DNA]</scope>
    <source>
        <strain evidence="1 2">AF10</strain>
    </source>
</reference>
<dbReference type="Proteomes" id="UP000289437">
    <property type="component" value="Unassembled WGS sequence"/>
</dbReference>
<comment type="caution">
    <text evidence="1">The sequence shown here is derived from an EMBL/GenBank/DDBJ whole genome shotgun (WGS) entry which is preliminary data.</text>
</comment>
<dbReference type="InterPro" id="IPR038573">
    <property type="entry name" value="BrnT_sf"/>
</dbReference>
<protein>
    <recommendedName>
        <fullName evidence="3">BrnT family toxin</fullName>
    </recommendedName>
</protein>
<evidence type="ECO:0008006" key="3">
    <source>
        <dbReference type="Google" id="ProtNLM"/>
    </source>
</evidence>
<keyword evidence="2" id="KW-1185">Reference proteome</keyword>
<sequence length="95" mass="10843">MAFQRLHFEFDPGKAARNLKKHGVSFREAMTVFDDPLAATFPDDLHSEEESRFITIGLSSSQRILFISHRDLDDTIRIIGARTATATEKKTYEEV</sequence>
<dbReference type="InterPro" id="IPR007460">
    <property type="entry name" value="BrnT_toxin"/>
</dbReference>
<name>A0A4Q0SWP4_9BACT</name>
<evidence type="ECO:0000313" key="1">
    <source>
        <dbReference type="EMBL" id="RXH55217.1"/>
    </source>
</evidence>
<dbReference type="RefSeq" id="WP_206662809.1">
    <property type="nucleotide sequence ID" value="NZ_RDSM01000003.1"/>
</dbReference>
<evidence type="ECO:0000313" key="2">
    <source>
        <dbReference type="Proteomes" id="UP000289437"/>
    </source>
</evidence>
<dbReference type="EMBL" id="RDSM01000003">
    <property type="protein sequence ID" value="RXH55217.1"/>
    <property type="molecule type" value="Genomic_DNA"/>
</dbReference>